<keyword evidence="3" id="KW-0804">Transcription</keyword>
<dbReference type="Gene3D" id="1.10.10.60">
    <property type="entry name" value="Homeodomain-like"/>
    <property type="match status" value="2"/>
</dbReference>
<dbReference type="InterPro" id="IPR009057">
    <property type="entry name" value="Homeodomain-like_sf"/>
</dbReference>
<dbReference type="EMBL" id="DVHM01000083">
    <property type="protein sequence ID" value="HIR70654.1"/>
    <property type="molecule type" value="Genomic_DNA"/>
</dbReference>
<dbReference type="PANTHER" id="PTHR43280:SF28">
    <property type="entry name" value="HTH-TYPE TRANSCRIPTIONAL ACTIVATOR RHAS"/>
    <property type="match status" value="1"/>
</dbReference>
<dbReference type="SUPFAM" id="SSF51182">
    <property type="entry name" value="RmlC-like cupins"/>
    <property type="match status" value="1"/>
</dbReference>
<comment type="caution">
    <text evidence="5">The sequence shown here is derived from an EMBL/GenBank/DDBJ whole genome shotgun (WGS) entry which is preliminary data.</text>
</comment>
<gene>
    <name evidence="5" type="ORF">IAA55_05180</name>
</gene>
<dbReference type="InterPro" id="IPR018060">
    <property type="entry name" value="HTH_AraC"/>
</dbReference>
<evidence type="ECO:0000256" key="3">
    <source>
        <dbReference type="ARBA" id="ARBA00023163"/>
    </source>
</evidence>
<dbReference type="Gene3D" id="2.60.120.10">
    <property type="entry name" value="Jelly Rolls"/>
    <property type="match status" value="1"/>
</dbReference>
<proteinExistence type="predicted"/>
<evidence type="ECO:0000256" key="2">
    <source>
        <dbReference type="ARBA" id="ARBA00023125"/>
    </source>
</evidence>
<dbReference type="SUPFAM" id="SSF46689">
    <property type="entry name" value="Homeodomain-like"/>
    <property type="match status" value="1"/>
</dbReference>
<dbReference type="PANTHER" id="PTHR43280">
    <property type="entry name" value="ARAC-FAMILY TRANSCRIPTIONAL REGULATOR"/>
    <property type="match status" value="1"/>
</dbReference>
<sequence length="324" mass="38017">MNAQLLAELREITPEEKKILEGPKEVDGDLYYLPKSHVVDSRKLLESGKAIQIRTHTRFVHFPAHTHNFVELIYMCSGSTTHKINGDLITLREGELLFLNQNATQEIYPAGENDIAVNFIILPAFFDYALTMLGDDDNYIRDFLLDCLKSEHEDVSYLHFQVADVLPIQNLMENLIWTLHHEQVNKRSIHQVTMGLLLMHLMNVTDKVHVGRNQKDQELMMVVYRYVEEKYRDGELSELAQMLHYDLHWLSRTIKRLTGKTYTDLVQAKRMRQAAYLLQTSRLSVGDIALAVGYENISYFHRLFQKTYQMSPRKYRIRQREERT</sequence>
<dbReference type="PRINTS" id="PR00032">
    <property type="entry name" value="HTHARAC"/>
</dbReference>
<dbReference type="GO" id="GO:0043565">
    <property type="term" value="F:sequence-specific DNA binding"/>
    <property type="evidence" value="ECO:0007669"/>
    <property type="project" value="InterPro"/>
</dbReference>
<dbReference type="InterPro" id="IPR003313">
    <property type="entry name" value="AraC-bd"/>
</dbReference>
<reference evidence="5" key="1">
    <citation type="submission" date="2020-10" db="EMBL/GenBank/DDBJ databases">
        <authorList>
            <person name="Gilroy R."/>
        </authorList>
    </citation>
    <scope>NUCLEOTIDE SEQUENCE</scope>
    <source>
        <strain evidence="5">ChiSjej5B23-6657</strain>
    </source>
</reference>
<dbReference type="GO" id="GO:0003700">
    <property type="term" value="F:DNA-binding transcription factor activity"/>
    <property type="evidence" value="ECO:0007669"/>
    <property type="project" value="InterPro"/>
</dbReference>
<protein>
    <submittedName>
        <fullName evidence="5">Helix-turn-helix domain-containing protein</fullName>
    </submittedName>
</protein>
<dbReference type="InterPro" id="IPR014710">
    <property type="entry name" value="RmlC-like_jellyroll"/>
</dbReference>
<organism evidence="5 6">
    <name type="scientific">Candidatus Pullilachnospira gallistercoris</name>
    <dbReference type="NCBI Taxonomy" id="2840911"/>
    <lineage>
        <taxon>Bacteria</taxon>
        <taxon>Bacillati</taxon>
        <taxon>Bacillota</taxon>
        <taxon>Clostridia</taxon>
        <taxon>Lachnospirales</taxon>
        <taxon>Lachnospiraceae</taxon>
        <taxon>Lachnospiraceae incertae sedis</taxon>
        <taxon>Candidatus Pullilachnospira</taxon>
    </lineage>
</organism>
<dbReference type="Pfam" id="PF02311">
    <property type="entry name" value="AraC_binding"/>
    <property type="match status" value="1"/>
</dbReference>
<accession>A0A9D1JB47</accession>
<reference evidence="5" key="2">
    <citation type="journal article" date="2021" name="PeerJ">
        <title>Extensive microbial diversity within the chicken gut microbiome revealed by metagenomics and culture.</title>
        <authorList>
            <person name="Gilroy R."/>
            <person name="Ravi A."/>
            <person name="Getino M."/>
            <person name="Pursley I."/>
            <person name="Horton D.L."/>
            <person name="Alikhan N.F."/>
            <person name="Baker D."/>
            <person name="Gharbi K."/>
            <person name="Hall N."/>
            <person name="Watson M."/>
            <person name="Adriaenssens E.M."/>
            <person name="Foster-Nyarko E."/>
            <person name="Jarju S."/>
            <person name="Secka A."/>
            <person name="Antonio M."/>
            <person name="Oren A."/>
            <person name="Chaudhuri R.R."/>
            <person name="La Ragione R."/>
            <person name="Hildebrand F."/>
            <person name="Pallen M.J."/>
        </authorList>
    </citation>
    <scope>NUCLEOTIDE SEQUENCE</scope>
    <source>
        <strain evidence="5">ChiSjej5B23-6657</strain>
    </source>
</reference>
<dbReference type="InterPro" id="IPR018062">
    <property type="entry name" value="HTH_AraC-typ_CS"/>
</dbReference>
<name>A0A9D1JB47_9FIRM</name>
<evidence type="ECO:0000313" key="6">
    <source>
        <dbReference type="Proteomes" id="UP000823912"/>
    </source>
</evidence>
<dbReference type="AlphaFoldDB" id="A0A9D1JB47"/>
<dbReference type="Proteomes" id="UP000823912">
    <property type="component" value="Unassembled WGS sequence"/>
</dbReference>
<dbReference type="PROSITE" id="PS00041">
    <property type="entry name" value="HTH_ARAC_FAMILY_1"/>
    <property type="match status" value="1"/>
</dbReference>
<keyword evidence="1" id="KW-0805">Transcription regulation</keyword>
<evidence type="ECO:0000256" key="1">
    <source>
        <dbReference type="ARBA" id="ARBA00023015"/>
    </source>
</evidence>
<dbReference type="SMART" id="SM00342">
    <property type="entry name" value="HTH_ARAC"/>
    <property type="match status" value="1"/>
</dbReference>
<dbReference type="Pfam" id="PF12833">
    <property type="entry name" value="HTH_18"/>
    <property type="match status" value="1"/>
</dbReference>
<evidence type="ECO:0000259" key="4">
    <source>
        <dbReference type="PROSITE" id="PS01124"/>
    </source>
</evidence>
<dbReference type="InterPro" id="IPR011051">
    <property type="entry name" value="RmlC_Cupin_sf"/>
</dbReference>
<feature type="domain" description="HTH araC/xylS-type" evidence="4">
    <location>
        <begin position="217"/>
        <end position="318"/>
    </location>
</feature>
<dbReference type="PROSITE" id="PS01124">
    <property type="entry name" value="HTH_ARAC_FAMILY_2"/>
    <property type="match status" value="1"/>
</dbReference>
<dbReference type="InterPro" id="IPR020449">
    <property type="entry name" value="Tscrpt_reg_AraC-type_HTH"/>
</dbReference>
<keyword evidence="2" id="KW-0238">DNA-binding</keyword>
<evidence type="ECO:0000313" key="5">
    <source>
        <dbReference type="EMBL" id="HIR70654.1"/>
    </source>
</evidence>